<name>A0AAV1UMQ4_9STRA</name>
<sequence length="404" mass="44200">MLASLSDLLVWKTKQATSSSSSSSSSSSCAPSKRLHKHVKHKRAPTATFSDLGESSDESETESVAAPRTPEDVPVRKLQPPHGREGKQETGDKELLGGQGSGLFYLASWKQQQVEVVPALVGDHIETVLGRGCVVQYKALEEVYVLRRGEASGEEEGWLFQVSVRDVVMQDGRTFGRRWESLERSRSLSESSTSSEDGDLRRRTRPRLSSTSSLNGLTLLKSIASTSYTFIASKYLQGQPVITKFGAGHIVAVDPQRGSAQIQLVWGAAAFLNADMIDFYPKALEGTDVHTKFGSGIVIGLRPADAIYTVRLHDVQPVGKSDVVFVHESDLHRSRKIAVTAANVRDRLKAMAHRCFGERIVVAHQSHDEEPNSAGFQHNTEVNAIASRLVPSLVRDRQSIMSGI</sequence>
<protein>
    <submittedName>
        <fullName evidence="2">Uncharacterized protein</fullName>
    </submittedName>
</protein>
<evidence type="ECO:0000313" key="2">
    <source>
        <dbReference type="EMBL" id="CAK7935904.1"/>
    </source>
</evidence>
<dbReference type="AlphaFoldDB" id="A0AAV1UMQ4"/>
<feature type="compositionally biased region" description="Low complexity" evidence="1">
    <location>
        <begin position="18"/>
        <end position="28"/>
    </location>
</feature>
<feature type="compositionally biased region" description="Basic and acidic residues" evidence="1">
    <location>
        <begin position="82"/>
        <end position="95"/>
    </location>
</feature>
<proteinExistence type="predicted"/>
<gene>
    <name evidence="2" type="ORF">PM001_LOCUS21054</name>
</gene>
<feature type="region of interest" description="Disordered" evidence="1">
    <location>
        <begin position="13"/>
        <end position="95"/>
    </location>
</feature>
<dbReference type="EMBL" id="CAKLBY020000223">
    <property type="protein sequence ID" value="CAK7935904.1"/>
    <property type="molecule type" value="Genomic_DNA"/>
</dbReference>
<organism evidence="2 3">
    <name type="scientific">Peronospora matthiolae</name>
    <dbReference type="NCBI Taxonomy" id="2874970"/>
    <lineage>
        <taxon>Eukaryota</taxon>
        <taxon>Sar</taxon>
        <taxon>Stramenopiles</taxon>
        <taxon>Oomycota</taxon>
        <taxon>Peronosporomycetes</taxon>
        <taxon>Peronosporales</taxon>
        <taxon>Peronosporaceae</taxon>
        <taxon>Peronospora</taxon>
    </lineage>
</organism>
<feature type="region of interest" description="Disordered" evidence="1">
    <location>
        <begin position="186"/>
        <end position="209"/>
    </location>
</feature>
<reference evidence="2" key="1">
    <citation type="submission" date="2024-01" db="EMBL/GenBank/DDBJ databases">
        <authorList>
            <person name="Webb A."/>
        </authorList>
    </citation>
    <scope>NUCLEOTIDE SEQUENCE</scope>
    <source>
        <strain evidence="2">Pm1</strain>
    </source>
</reference>
<comment type="caution">
    <text evidence="2">The sequence shown here is derived from an EMBL/GenBank/DDBJ whole genome shotgun (WGS) entry which is preliminary data.</text>
</comment>
<accession>A0AAV1UMQ4</accession>
<evidence type="ECO:0000313" key="3">
    <source>
        <dbReference type="Proteomes" id="UP001162060"/>
    </source>
</evidence>
<evidence type="ECO:0000256" key="1">
    <source>
        <dbReference type="SAM" id="MobiDB-lite"/>
    </source>
</evidence>
<feature type="compositionally biased region" description="Basic residues" evidence="1">
    <location>
        <begin position="33"/>
        <end position="44"/>
    </location>
</feature>
<dbReference type="Proteomes" id="UP001162060">
    <property type="component" value="Unassembled WGS sequence"/>
</dbReference>